<evidence type="ECO:0000259" key="1">
    <source>
        <dbReference type="Pfam" id="PF01419"/>
    </source>
</evidence>
<dbReference type="GO" id="GO:0030246">
    <property type="term" value="F:carbohydrate binding"/>
    <property type="evidence" value="ECO:0007669"/>
    <property type="project" value="UniProtKB-KW"/>
</dbReference>
<dbReference type="Gene3D" id="2.100.10.30">
    <property type="entry name" value="Jacalin-like lectin domain"/>
    <property type="match status" value="1"/>
</dbReference>
<feature type="domain" description="Jacalin-type lectin" evidence="1">
    <location>
        <begin position="106"/>
        <end position="199"/>
    </location>
</feature>
<comment type="caution">
    <text evidence="2">The sequence shown here is derived from an EMBL/GenBank/DDBJ whole genome shotgun (WGS) entry which is preliminary data.</text>
</comment>
<evidence type="ECO:0000313" key="3">
    <source>
        <dbReference type="Proteomes" id="UP000054937"/>
    </source>
</evidence>
<dbReference type="InterPro" id="IPR036404">
    <property type="entry name" value="Jacalin-like_lectin_dom_sf"/>
</dbReference>
<gene>
    <name evidence="2" type="ORF">PPERSA_00117</name>
</gene>
<dbReference type="OrthoDB" id="325460at2759"/>
<dbReference type="AlphaFoldDB" id="A0A0V0Q8D0"/>
<dbReference type="InterPro" id="IPR001229">
    <property type="entry name" value="Jacalin-like_lectin_dom"/>
</dbReference>
<name>A0A0V0Q8D0_PSEPJ</name>
<sequence>MVYNNYLDPYQQVVATPVSSNESIYLAPDENGEYNNNNIIIQFNGKGVLDKQHPCNFDDRILFNEKKIESLKISAIKISYTDDFIEGLQIAYEANNGSIIPGKHNSIFIKQSKNEKKMQNQKNEAVQKEQQLSKKQPKNCYLLKEDVFEIPVDDYIVEIIGRKSEFLNYIQFVTQKGETSSMFGNSTLGKPFNLQKKGYTFGASKYI</sequence>
<organism evidence="2 3">
    <name type="scientific">Pseudocohnilembus persalinus</name>
    <name type="common">Ciliate</name>
    <dbReference type="NCBI Taxonomy" id="266149"/>
    <lineage>
        <taxon>Eukaryota</taxon>
        <taxon>Sar</taxon>
        <taxon>Alveolata</taxon>
        <taxon>Ciliophora</taxon>
        <taxon>Intramacronucleata</taxon>
        <taxon>Oligohymenophorea</taxon>
        <taxon>Scuticociliatia</taxon>
        <taxon>Philasterida</taxon>
        <taxon>Pseudocohnilembidae</taxon>
        <taxon>Pseudocohnilembus</taxon>
    </lineage>
</organism>
<dbReference type="InParanoid" id="A0A0V0Q8D0"/>
<accession>A0A0V0Q8D0</accession>
<dbReference type="EMBL" id="LDAU01000242">
    <property type="protein sequence ID" value="KRW98520.1"/>
    <property type="molecule type" value="Genomic_DNA"/>
</dbReference>
<dbReference type="Proteomes" id="UP000054937">
    <property type="component" value="Unassembled WGS sequence"/>
</dbReference>
<keyword evidence="3" id="KW-1185">Reference proteome</keyword>
<dbReference type="Pfam" id="PF01419">
    <property type="entry name" value="Jacalin"/>
    <property type="match status" value="1"/>
</dbReference>
<proteinExistence type="predicted"/>
<reference evidence="2 3" key="1">
    <citation type="journal article" date="2015" name="Sci. Rep.">
        <title>Genome of the facultative scuticociliatosis pathogen Pseudocohnilembus persalinus provides insight into its virulence through horizontal gene transfer.</title>
        <authorList>
            <person name="Xiong J."/>
            <person name="Wang G."/>
            <person name="Cheng J."/>
            <person name="Tian M."/>
            <person name="Pan X."/>
            <person name="Warren A."/>
            <person name="Jiang C."/>
            <person name="Yuan D."/>
            <person name="Miao W."/>
        </authorList>
    </citation>
    <scope>NUCLEOTIDE SEQUENCE [LARGE SCALE GENOMIC DNA]</scope>
    <source>
        <strain evidence="2">36N120E</strain>
    </source>
</reference>
<protein>
    <submittedName>
        <fullName evidence="2">Mannose-binding lectin</fullName>
    </submittedName>
</protein>
<evidence type="ECO:0000313" key="2">
    <source>
        <dbReference type="EMBL" id="KRW98520.1"/>
    </source>
</evidence>
<dbReference type="SUPFAM" id="SSF51101">
    <property type="entry name" value="Mannose-binding lectins"/>
    <property type="match status" value="1"/>
</dbReference>
<keyword evidence="2" id="KW-0430">Lectin</keyword>